<accession>A0A5N4CVG9</accession>
<keyword evidence="3" id="KW-1185">Reference proteome</keyword>
<feature type="region of interest" description="Disordered" evidence="1">
    <location>
        <begin position="319"/>
        <end position="544"/>
    </location>
</feature>
<dbReference type="EMBL" id="JWIN03000019">
    <property type="protein sequence ID" value="KAB1262838.1"/>
    <property type="molecule type" value="Genomic_DNA"/>
</dbReference>
<feature type="region of interest" description="Disordered" evidence="1">
    <location>
        <begin position="829"/>
        <end position="869"/>
    </location>
</feature>
<feature type="region of interest" description="Disordered" evidence="1">
    <location>
        <begin position="134"/>
        <end position="201"/>
    </location>
</feature>
<name>A0A5N4CVG9_CAMDR</name>
<evidence type="ECO:0000256" key="1">
    <source>
        <dbReference type="SAM" id="MobiDB-lite"/>
    </source>
</evidence>
<feature type="region of interest" description="Disordered" evidence="1">
    <location>
        <begin position="590"/>
        <end position="621"/>
    </location>
</feature>
<feature type="compositionally biased region" description="Basic and acidic residues" evidence="1">
    <location>
        <begin position="389"/>
        <end position="401"/>
    </location>
</feature>
<evidence type="ECO:0000313" key="3">
    <source>
        <dbReference type="Proteomes" id="UP000299084"/>
    </source>
</evidence>
<protein>
    <submittedName>
        <fullName evidence="2">Uncharacterized protein</fullName>
    </submittedName>
</protein>
<dbReference type="AlphaFoldDB" id="A0A5N4CVG9"/>
<feature type="compositionally biased region" description="Low complexity" evidence="1">
    <location>
        <begin position="829"/>
        <end position="843"/>
    </location>
</feature>
<reference evidence="2 3" key="1">
    <citation type="journal article" date="2019" name="Mol. Ecol. Resour.">
        <title>Improving Illumina assemblies with Hi-C and long reads: an example with the North African dromedary.</title>
        <authorList>
            <person name="Elbers J.P."/>
            <person name="Rogers M.F."/>
            <person name="Perelman P.L."/>
            <person name="Proskuryakova A.A."/>
            <person name="Serdyukova N.A."/>
            <person name="Johnson W.E."/>
            <person name="Horin P."/>
            <person name="Corander J."/>
            <person name="Murphy D."/>
            <person name="Burger P.A."/>
        </authorList>
    </citation>
    <scope>NUCLEOTIDE SEQUENCE [LARGE SCALE GENOMIC DNA]</scope>
    <source>
        <strain evidence="2">Drom800</strain>
        <tissue evidence="2">Blood</tissue>
    </source>
</reference>
<dbReference type="Proteomes" id="UP000299084">
    <property type="component" value="Unassembled WGS sequence"/>
</dbReference>
<gene>
    <name evidence="2" type="ORF">Cadr_000021153</name>
</gene>
<organism evidence="2 3">
    <name type="scientific">Camelus dromedarius</name>
    <name type="common">Dromedary</name>
    <name type="synonym">Arabian camel</name>
    <dbReference type="NCBI Taxonomy" id="9838"/>
    <lineage>
        <taxon>Eukaryota</taxon>
        <taxon>Metazoa</taxon>
        <taxon>Chordata</taxon>
        <taxon>Craniata</taxon>
        <taxon>Vertebrata</taxon>
        <taxon>Euteleostomi</taxon>
        <taxon>Mammalia</taxon>
        <taxon>Eutheria</taxon>
        <taxon>Laurasiatheria</taxon>
        <taxon>Artiodactyla</taxon>
        <taxon>Tylopoda</taxon>
        <taxon>Camelidae</taxon>
        <taxon>Camelus</taxon>
    </lineage>
</organism>
<feature type="compositionally biased region" description="Low complexity" evidence="1">
    <location>
        <begin position="415"/>
        <end position="434"/>
    </location>
</feature>
<feature type="region of interest" description="Disordered" evidence="1">
    <location>
        <begin position="278"/>
        <end position="300"/>
    </location>
</feature>
<feature type="compositionally biased region" description="Polar residues" evidence="1">
    <location>
        <begin position="844"/>
        <end position="869"/>
    </location>
</feature>
<feature type="region of interest" description="Disordered" evidence="1">
    <location>
        <begin position="729"/>
        <end position="750"/>
    </location>
</feature>
<proteinExistence type="predicted"/>
<feature type="compositionally biased region" description="Low complexity" evidence="1">
    <location>
        <begin position="520"/>
        <end position="533"/>
    </location>
</feature>
<sequence length="916" mass="97199">MEGFSPVLHQPWEMERPTGKYPHGPRRLTAGPFPGEPYGHKGAWYLGPWRRHLVPGASGSWWALLTARTGAHYVESNHMGAQAARLSVLRSAYAAASVPLGSRDAREHRASGFTGGRSLRARFKARLGSIIRPRLGAASSESPAKPGGSQPQRRRRAENDTPSPHLLALHSERSGQLSRGTSGDLGETPLRDLSEEGCTVSAHPRRSGALLWLERGALLAQRPEQRAHGGPLETPGTTMLRVSPGLPGAVSWIPRQAGLHAGALALGTFPAPAGALPPPSHCLRGPSATTRGGGAPVPRPRLGAGTVWCRLWLPLPGIASPGRRRPRAQNQPRSPLPAPRSGHGGPSQQPANAPPTLASSPEERPYPSPTLGPELLVPAFPRPANPWPDPRRLGQPPRRDPYPYSVKPQSAGRQAAPPGNSPALPSPAPGGSRPWLRLSVPEPQLPVRRQKPALLRREPPHRPSAPPPRRGLSSREGAPGRIPASPGALTPPPTLSSCKLKGGWGLPRVSRSPTRPCPGDEPVGAGPPAGEPGSENETSGSMGAVACDVESHHFLFLERKEVRRRKEVVVPPLTSATEKGLPPSDLTLKIKRKTHPSKPGEVADGEDAGSRPGPTNRSARMKMTKWEKRVLGRSPGSAVNSLAVISPSRGSDLSSTCAVVNAPKSTPWEPHFKCFQVAGEFSPMSLSPVLQFKGNQEQGNHQGSFLNMLMSRLHHRPLESDLGASAPSLFSQTLGSTESPGAGGGEGEGKEDGVKMLLPLGLSFAPLSHSWVPDLYFFRSAQGLFSLAQGFTVPRGAPSNCGSRCFGLLQHPAGPYHLLTHPLPSAWPAARSSPAHPHPSLRSQPKSLHPSSCRHSASGEGQTPPGSSVLSCKIESVASTAQGAQTAGPHPREFPRLTSPQGMQMLLLAWGPHFEN</sequence>
<comment type="caution">
    <text evidence="2">The sequence shown here is derived from an EMBL/GenBank/DDBJ whole genome shotgun (WGS) entry which is preliminary data.</text>
</comment>
<evidence type="ECO:0000313" key="2">
    <source>
        <dbReference type="EMBL" id="KAB1262838.1"/>
    </source>
</evidence>